<comment type="similarity">
    <text evidence="1 6 7">Belongs to the acetokinase family.</text>
</comment>
<name>A0A6J4RBW6_9ACTN</name>
<evidence type="ECO:0000313" key="8">
    <source>
        <dbReference type="EMBL" id="CAA9469645.1"/>
    </source>
</evidence>
<sequence length="412" mass="43134">MRVLSVNCGSSTLKFKLVDVGENARELAGGVVERIGGEGPSLLFRTNGVATREPVAREPVAAPDHEAAIRRVLDRLSSAGFTGRDGPDAIGHRVVHGGEHFAGPALIDEGVMSAIHRLGELAPLHNGPAVAAIRAARETAGPGVPMVAVFDTAFHRTMPERAARYAIPRELAERHRIRRYGFHGTAHRCMVRRYAGLTGRPVEDVRLVTLQLGNGCSAAAVEGGRSVDTSMGFTPLEGLVMGTRSGSVDPALIPYLARREGVDAAEVEGWLNRRSGLLGVSGTSRDVRELLEAEAGGDADAALALEMFCYGVRKQVGAYLAALDGADAVVFGGGIGENAPSIRARVCAGMGWCGLVLDGGRNDRAVGVAVGVGARISADHSGIDAYVIPVDEETAIAEDTARCLRPREGDAG</sequence>
<dbReference type="InterPro" id="IPR004372">
    <property type="entry name" value="Ac/propionate_kinase"/>
</dbReference>
<dbReference type="InterPro" id="IPR000890">
    <property type="entry name" value="Aliphatic_acid_kin_short-chain"/>
</dbReference>
<keyword evidence="5 6" id="KW-0067">ATP-binding</keyword>
<evidence type="ECO:0000256" key="2">
    <source>
        <dbReference type="ARBA" id="ARBA00022679"/>
    </source>
</evidence>
<keyword evidence="2 6" id="KW-0808">Transferase</keyword>
<keyword evidence="6" id="KW-0479">Metal-binding</keyword>
<keyword evidence="4 6" id="KW-0418">Kinase</keyword>
<keyword evidence="6" id="KW-0963">Cytoplasm</keyword>
<comment type="function">
    <text evidence="6">Catalyzes the formation of acetyl phosphate from acetate and ATP. Can also catalyze the reverse reaction.</text>
</comment>
<dbReference type="GO" id="GO:0005737">
    <property type="term" value="C:cytoplasm"/>
    <property type="evidence" value="ECO:0007669"/>
    <property type="project" value="UniProtKB-SubCell"/>
</dbReference>
<evidence type="ECO:0000256" key="7">
    <source>
        <dbReference type="RuleBase" id="RU003835"/>
    </source>
</evidence>
<dbReference type="EMBL" id="CADCVH010000102">
    <property type="protein sequence ID" value="CAA9469645.1"/>
    <property type="molecule type" value="Genomic_DNA"/>
</dbReference>
<keyword evidence="3 6" id="KW-0547">Nucleotide-binding</keyword>
<evidence type="ECO:0000256" key="6">
    <source>
        <dbReference type="HAMAP-Rule" id="MF_00020"/>
    </source>
</evidence>
<feature type="site" description="Transition state stabilizer" evidence="6">
    <location>
        <position position="244"/>
    </location>
</feature>
<dbReference type="Pfam" id="PF00871">
    <property type="entry name" value="Acetate_kinase"/>
    <property type="match status" value="1"/>
</dbReference>
<dbReference type="PANTHER" id="PTHR21060">
    <property type="entry name" value="ACETATE KINASE"/>
    <property type="match status" value="1"/>
</dbReference>
<comment type="subunit">
    <text evidence="6">Homodimer.</text>
</comment>
<feature type="binding site" evidence="6">
    <location>
        <begin position="334"/>
        <end position="338"/>
    </location>
    <ligand>
        <name>ATP</name>
        <dbReference type="ChEBI" id="CHEBI:30616"/>
    </ligand>
</feature>
<organism evidence="8">
    <name type="scientific">uncultured Rubrobacteraceae bacterium</name>
    <dbReference type="NCBI Taxonomy" id="349277"/>
    <lineage>
        <taxon>Bacteria</taxon>
        <taxon>Bacillati</taxon>
        <taxon>Actinomycetota</taxon>
        <taxon>Rubrobacteria</taxon>
        <taxon>Rubrobacterales</taxon>
        <taxon>Rubrobacteraceae</taxon>
        <taxon>environmental samples</taxon>
    </lineage>
</organism>
<proteinExistence type="inferred from homology"/>
<gene>
    <name evidence="6" type="primary">ackA</name>
    <name evidence="8" type="ORF">AVDCRST_MAG02-3967</name>
</gene>
<dbReference type="GO" id="GO:0008776">
    <property type="term" value="F:acetate kinase activity"/>
    <property type="evidence" value="ECO:0007669"/>
    <property type="project" value="UniProtKB-UniRule"/>
</dbReference>
<dbReference type="CDD" id="cd24010">
    <property type="entry name" value="ASKHA_NBD_AcK_PK"/>
    <property type="match status" value="1"/>
</dbReference>
<feature type="site" description="Transition state stabilizer" evidence="6">
    <location>
        <position position="183"/>
    </location>
</feature>
<evidence type="ECO:0000256" key="1">
    <source>
        <dbReference type="ARBA" id="ARBA00008748"/>
    </source>
</evidence>
<keyword evidence="6" id="KW-0460">Magnesium</keyword>
<dbReference type="PANTHER" id="PTHR21060:SF15">
    <property type="entry name" value="ACETATE KINASE-RELATED"/>
    <property type="match status" value="1"/>
</dbReference>
<dbReference type="NCBIfam" id="TIGR00016">
    <property type="entry name" value="ackA"/>
    <property type="match status" value="1"/>
</dbReference>
<feature type="binding site" evidence="6">
    <location>
        <begin position="286"/>
        <end position="288"/>
    </location>
    <ligand>
        <name>ATP</name>
        <dbReference type="ChEBI" id="CHEBI:30616"/>
    </ligand>
</feature>
<comment type="subcellular location">
    <subcellularLocation>
        <location evidence="6">Cytoplasm</location>
    </subcellularLocation>
</comment>
<dbReference type="SUPFAM" id="SSF53067">
    <property type="entry name" value="Actin-like ATPase domain"/>
    <property type="match status" value="2"/>
</dbReference>
<comment type="pathway">
    <text evidence="6">Metabolic intermediate biosynthesis; acetyl-CoA biosynthesis; acetyl-CoA from acetate: step 1/2.</text>
</comment>
<dbReference type="GO" id="GO:0006083">
    <property type="term" value="P:acetate metabolic process"/>
    <property type="evidence" value="ECO:0007669"/>
    <property type="project" value="TreeGrafter"/>
</dbReference>
<dbReference type="PIRSF" id="PIRSF000722">
    <property type="entry name" value="Acetate_prop_kin"/>
    <property type="match status" value="1"/>
</dbReference>
<reference evidence="8" key="1">
    <citation type="submission" date="2020-02" db="EMBL/GenBank/DDBJ databases">
        <authorList>
            <person name="Meier V. D."/>
        </authorList>
    </citation>
    <scope>NUCLEOTIDE SEQUENCE</scope>
    <source>
        <strain evidence="8">AVDCRST_MAG02</strain>
    </source>
</reference>
<evidence type="ECO:0000256" key="5">
    <source>
        <dbReference type="ARBA" id="ARBA00022840"/>
    </source>
</evidence>
<evidence type="ECO:0000256" key="4">
    <source>
        <dbReference type="ARBA" id="ARBA00022777"/>
    </source>
</evidence>
<dbReference type="UniPathway" id="UPA00340">
    <property type="reaction ID" value="UER00458"/>
</dbReference>
<dbReference type="PRINTS" id="PR00471">
    <property type="entry name" value="ACETATEKNASE"/>
</dbReference>
<dbReference type="InterPro" id="IPR043129">
    <property type="entry name" value="ATPase_NBD"/>
</dbReference>
<dbReference type="Gene3D" id="3.30.420.40">
    <property type="match status" value="2"/>
</dbReference>
<dbReference type="GO" id="GO:0005524">
    <property type="term" value="F:ATP binding"/>
    <property type="evidence" value="ECO:0007669"/>
    <property type="project" value="UniProtKB-KW"/>
</dbReference>
<feature type="active site" description="Proton donor/acceptor" evidence="6">
    <location>
        <position position="151"/>
    </location>
</feature>
<feature type="binding site" evidence="6">
    <location>
        <position position="93"/>
    </location>
    <ligand>
        <name>substrate</name>
    </ligand>
</feature>
<feature type="binding site" evidence="6">
    <location>
        <position position="392"/>
    </location>
    <ligand>
        <name>Mg(2+)</name>
        <dbReference type="ChEBI" id="CHEBI:18420"/>
    </ligand>
</feature>
<dbReference type="InterPro" id="IPR023865">
    <property type="entry name" value="Aliphatic_acid_kinase_CS"/>
</dbReference>
<dbReference type="HAMAP" id="MF_00020">
    <property type="entry name" value="Acetate_kinase"/>
    <property type="match status" value="1"/>
</dbReference>
<dbReference type="PROSITE" id="PS01075">
    <property type="entry name" value="ACETATE_KINASE_1"/>
    <property type="match status" value="1"/>
</dbReference>
<feature type="binding site" evidence="6">
    <location>
        <position position="14"/>
    </location>
    <ligand>
        <name>ATP</name>
        <dbReference type="ChEBI" id="CHEBI:30616"/>
    </ligand>
</feature>
<evidence type="ECO:0000256" key="3">
    <source>
        <dbReference type="ARBA" id="ARBA00022741"/>
    </source>
</evidence>
<dbReference type="GO" id="GO:0006085">
    <property type="term" value="P:acetyl-CoA biosynthetic process"/>
    <property type="evidence" value="ECO:0007669"/>
    <property type="project" value="UniProtKB-UniRule"/>
</dbReference>
<protein>
    <recommendedName>
        <fullName evidence="6">Acetate kinase</fullName>
        <ecNumber evidence="6">2.7.2.1</ecNumber>
    </recommendedName>
    <alternativeName>
        <fullName evidence="6">Acetokinase</fullName>
    </alternativeName>
</protein>
<dbReference type="GO" id="GO:0000287">
    <property type="term" value="F:magnesium ion binding"/>
    <property type="evidence" value="ECO:0007669"/>
    <property type="project" value="UniProtKB-UniRule"/>
</dbReference>
<accession>A0A6J4RBW6</accession>
<dbReference type="EC" id="2.7.2.1" evidence="6"/>
<comment type="catalytic activity">
    <reaction evidence="6">
        <text>acetate + ATP = acetyl phosphate + ADP</text>
        <dbReference type="Rhea" id="RHEA:11352"/>
        <dbReference type="ChEBI" id="CHEBI:22191"/>
        <dbReference type="ChEBI" id="CHEBI:30089"/>
        <dbReference type="ChEBI" id="CHEBI:30616"/>
        <dbReference type="ChEBI" id="CHEBI:456216"/>
        <dbReference type="EC" id="2.7.2.1"/>
    </reaction>
</comment>
<comment type="cofactor">
    <cofactor evidence="6">
        <name>Mg(2+)</name>
        <dbReference type="ChEBI" id="CHEBI:18420"/>
    </cofactor>
    <cofactor evidence="6">
        <name>Mn(2+)</name>
        <dbReference type="ChEBI" id="CHEBI:29035"/>
    </cofactor>
    <text evidence="6">Mg(2+). Can also accept Mn(2+).</text>
</comment>
<feature type="binding site" evidence="6">
    <location>
        <position position="7"/>
    </location>
    <ligand>
        <name>Mg(2+)</name>
        <dbReference type="ChEBI" id="CHEBI:18420"/>
    </ligand>
</feature>
<dbReference type="AlphaFoldDB" id="A0A6J4RBW6"/>
<comment type="caution">
    <text evidence="6">Lacks conserved residue(s) required for the propagation of feature annotation.</text>
</comment>